<gene>
    <name evidence="2" type="ORF">FHX33_001384</name>
</gene>
<evidence type="ECO:0000259" key="1">
    <source>
        <dbReference type="PROSITE" id="PS50206"/>
    </source>
</evidence>
<dbReference type="GO" id="GO:0016740">
    <property type="term" value="F:transferase activity"/>
    <property type="evidence" value="ECO:0007669"/>
    <property type="project" value="UniProtKB-KW"/>
</dbReference>
<evidence type="ECO:0000313" key="3">
    <source>
        <dbReference type="Proteomes" id="UP000538196"/>
    </source>
</evidence>
<organism evidence="2 3">
    <name type="scientific">Leifsonia aquatica</name>
    <name type="common">Corynebacterium aquaticum</name>
    <dbReference type="NCBI Taxonomy" id="144185"/>
    <lineage>
        <taxon>Bacteria</taxon>
        <taxon>Bacillati</taxon>
        <taxon>Actinomycetota</taxon>
        <taxon>Actinomycetes</taxon>
        <taxon>Micrococcales</taxon>
        <taxon>Microbacteriaceae</taxon>
        <taxon>Leifsonia</taxon>
    </lineage>
</organism>
<accession>A0A7W4YIP5</accession>
<dbReference type="CDD" id="cd00158">
    <property type="entry name" value="RHOD"/>
    <property type="match status" value="1"/>
</dbReference>
<comment type="caution">
    <text evidence="2">The sequence shown here is derived from an EMBL/GenBank/DDBJ whole genome shotgun (WGS) entry which is preliminary data.</text>
</comment>
<keyword evidence="3" id="KW-1185">Reference proteome</keyword>
<protein>
    <submittedName>
        <fullName evidence="2">Rhodanese-related sulfurtransferase</fullName>
    </submittedName>
</protein>
<evidence type="ECO:0000313" key="2">
    <source>
        <dbReference type="EMBL" id="MBB2966652.1"/>
    </source>
</evidence>
<dbReference type="PANTHER" id="PTHR43031:SF1">
    <property type="entry name" value="PYRIDINE NUCLEOTIDE-DISULPHIDE OXIDOREDUCTASE"/>
    <property type="match status" value="1"/>
</dbReference>
<dbReference type="RefSeq" id="WP_021758391.1">
    <property type="nucleotide sequence ID" value="NZ_DAMDIH010000002.1"/>
</dbReference>
<dbReference type="InterPro" id="IPR001763">
    <property type="entry name" value="Rhodanese-like_dom"/>
</dbReference>
<dbReference type="Proteomes" id="UP000538196">
    <property type="component" value="Unassembled WGS sequence"/>
</dbReference>
<dbReference type="Gene3D" id="3.40.250.10">
    <property type="entry name" value="Rhodanese-like domain"/>
    <property type="match status" value="1"/>
</dbReference>
<keyword evidence="2" id="KW-0808">Transferase</keyword>
<dbReference type="SMART" id="SM00450">
    <property type="entry name" value="RHOD"/>
    <property type="match status" value="1"/>
</dbReference>
<dbReference type="InterPro" id="IPR050229">
    <property type="entry name" value="GlpE_sulfurtransferase"/>
</dbReference>
<dbReference type="InterPro" id="IPR036873">
    <property type="entry name" value="Rhodanese-like_dom_sf"/>
</dbReference>
<sequence>MGGPYLSEDEVSAARAREIIAAGEAWLLDVREPQEWDEVRSPDAHLIPLSQLQDRQDELPEDQQILVICHSGGRSRMVTDALLRADFPAANVAGGMIAWESTGAPVERGAGPSGTVS</sequence>
<dbReference type="AlphaFoldDB" id="A0A7W4YIP5"/>
<dbReference type="Pfam" id="PF00581">
    <property type="entry name" value="Rhodanese"/>
    <property type="match status" value="1"/>
</dbReference>
<dbReference type="PANTHER" id="PTHR43031">
    <property type="entry name" value="FAD-DEPENDENT OXIDOREDUCTASE"/>
    <property type="match status" value="1"/>
</dbReference>
<feature type="domain" description="Rhodanese" evidence="1">
    <location>
        <begin position="21"/>
        <end position="108"/>
    </location>
</feature>
<name>A0A7W4YIP5_LEIAQ</name>
<proteinExistence type="predicted"/>
<dbReference type="PROSITE" id="PS50206">
    <property type="entry name" value="RHODANESE_3"/>
    <property type="match status" value="1"/>
</dbReference>
<dbReference type="SUPFAM" id="SSF52821">
    <property type="entry name" value="Rhodanese/Cell cycle control phosphatase"/>
    <property type="match status" value="1"/>
</dbReference>
<dbReference type="EMBL" id="JACHVP010000001">
    <property type="protein sequence ID" value="MBB2966652.1"/>
    <property type="molecule type" value="Genomic_DNA"/>
</dbReference>
<reference evidence="2 3" key="1">
    <citation type="submission" date="2020-08" db="EMBL/GenBank/DDBJ databases">
        <title>Sequencing the genomes of 1000 actinobacteria strains.</title>
        <authorList>
            <person name="Klenk H.-P."/>
        </authorList>
    </citation>
    <scope>NUCLEOTIDE SEQUENCE [LARGE SCALE GENOMIC DNA]</scope>
    <source>
        <strain evidence="2 3">DSM 20146</strain>
    </source>
</reference>